<evidence type="ECO:0000256" key="4">
    <source>
        <dbReference type="SAM" id="Phobius"/>
    </source>
</evidence>
<reference evidence="6" key="1">
    <citation type="submission" date="2025-08" db="UniProtKB">
        <authorList>
            <consortium name="Ensembl"/>
        </authorList>
    </citation>
    <scope>IDENTIFICATION</scope>
</reference>
<dbReference type="Ensembl" id="ENSONIT00000037939.1">
    <property type="protein sequence ID" value="ENSONIP00000074312.1"/>
    <property type="gene ID" value="ENSONIG00000031866.1"/>
</dbReference>
<organism evidence="6 7">
    <name type="scientific">Oreochromis niloticus</name>
    <name type="common">Nile tilapia</name>
    <name type="synonym">Tilapia nilotica</name>
    <dbReference type="NCBI Taxonomy" id="8128"/>
    <lineage>
        <taxon>Eukaryota</taxon>
        <taxon>Metazoa</taxon>
        <taxon>Chordata</taxon>
        <taxon>Craniata</taxon>
        <taxon>Vertebrata</taxon>
        <taxon>Euteleostomi</taxon>
        <taxon>Actinopterygii</taxon>
        <taxon>Neopterygii</taxon>
        <taxon>Teleostei</taxon>
        <taxon>Neoteleostei</taxon>
        <taxon>Acanthomorphata</taxon>
        <taxon>Ovalentaria</taxon>
        <taxon>Cichlomorphae</taxon>
        <taxon>Cichliformes</taxon>
        <taxon>Cichlidae</taxon>
        <taxon>African cichlids</taxon>
        <taxon>Pseudocrenilabrinae</taxon>
        <taxon>Oreochromini</taxon>
        <taxon>Oreochromis</taxon>
    </lineage>
</organism>
<feature type="domain" description="Ig-like" evidence="5">
    <location>
        <begin position="33"/>
        <end position="138"/>
    </location>
</feature>
<proteinExistence type="predicted"/>
<evidence type="ECO:0000259" key="5">
    <source>
        <dbReference type="PROSITE" id="PS50835"/>
    </source>
</evidence>
<keyword evidence="4" id="KW-0812">Transmembrane</keyword>
<accession>A0A669ETW1</accession>
<dbReference type="InterPro" id="IPR013106">
    <property type="entry name" value="Ig_V-set"/>
</dbReference>
<dbReference type="AlphaFoldDB" id="A0A669ETW1"/>
<dbReference type="SUPFAM" id="SSF48726">
    <property type="entry name" value="Immunoglobulin"/>
    <property type="match status" value="1"/>
</dbReference>
<dbReference type="GO" id="GO:0005576">
    <property type="term" value="C:extracellular region"/>
    <property type="evidence" value="ECO:0007669"/>
    <property type="project" value="UniProtKB-ARBA"/>
</dbReference>
<evidence type="ECO:0000256" key="2">
    <source>
        <dbReference type="ARBA" id="ARBA00023130"/>
    </source>
</evidence>
<evidence type="ECO:0000313" key="7">
    <source>
        <dbReference type="Proteomes" id="UP000005207"/>
    </source>
</evidence>
<name>A0A669ETW1_ORENI</name>
<dbReference type="GeneTree" id="ENSGT01020000230358"/>
<keyword evidence="1" id="KW-0391">Immunity</keyword>
<evidence type="ECO:0000313" key="6">
    <source>
        <dbReference type="Ensembl" id="ENSONIP00000074312.1"/>
    </source>
</evidence>
<keyword evidence="3" id="KW-1280">Immunoglobulin</keyword>
<evidence type="ECO:0000256" key="3">
    <source>
        <dbReference type="ARBA" id="ARBA00043265"/>
    </source>
</evidence>
<protein>
    <recommendedName>
        <fullName evidence="5">Ig-like domain-containing protein</fullName>
    </recommendedName>
</protein>
<sequence>MAPVTEEDETLSSDQLQYQHVLISSAAAGVKCEQLTQPASVTVHPGDRLTITCQASYSLSSARTFWIRQPAGKELEPLHWLGYTSKTIYASSVQGRSEITRDNSNSMMHLSLSNLKPEDSAVYYCLKENPSLNSSNMKPPEEEYFRGPRTLQPIVCLSLVLSIFLLFVYISHVCYLFLLSYYLYFIPAQLVWSTILLYMYNDNKGLFYSFL</sequence>
<dbReference type="PROSITE" id="PS50835">
    <property type="entry name" value="IG_LIKE"/>
    <property type="match status" value="1"/>
</dbReference>
<dbReference type="InterPro" id="IPR003599">
    <property type="entry name" value="Ig_sub"/>
</dbReference>
<dbReference type="InterPro" id="IPR013783">
    <property type="entry name" value="Ig-like_fold"/>
</dbReference>
<reference evidence="6" key="2">
    <citation type="submission" date="2025-09" db="UniProtKB">
        <authorList>
            <consortium name="Ensembl"/>
        </authorList>
    </citation>
    <scope>IDENTIFICATION</scope>
</reference>
<evidence type="ECO:0000256" key="1">
    <source>
        <dbReference type="ARBA" id="ARBA00022859"/>
    </source>
</evidence>
<feature type="transmembrane region" description="Helical" evidence="4">
    <location>
        <begin position="154"/>
        <end position="178"/>
    </location>
</feature>
<dbReference type="SMART" id="SM00406">
    <property type="entry name" value="IGv"/>
    <property type="match status" value="1"/>
</dbReference>
<dbReference type="InterPro" id="IPR050199">
    <property type="entry name" value="IgHV"/>
</dbReference>
<dbReference type="Proteomes" id="UP000005207">
    <property type="component" value="Unplaced"/>
</dbReference>
<dbReference type="Pfam" id="PF07686">
    <property type="entry name" value="V-set"/>
    <property type="match status" value="1"/>
</dbReference>
<dbReference type="InterPro" id="IPR007110">
    <property type="entry name" value="Ig-like_dom"/>
</dbReference>
<dbReference type="SMART" id="SM00409">
    <property type="entry name" value="IG"/>
    <property type="match status" value="1"/>
</dbReference>
<dbReference type="GO" id="GO:0019814">
    <property type="term" value="C:immunoglobulin complex"/>
    <property type="evidence" value="ECO:0007669"/>
    <property type="project" value="UniProtKB-KW"/>
</dbReference>
<keyword evidence="2" id="KW-1064">Adaptive immunity</keyword>
<feature type="transmembrane region" description="Helical" evidence="4">
    <location>
        <begin position="184"/>
        <end position="201"/>
    </location>
</feature>
<dbReference type="PANTHER" id="PTHR23266">
    <property type="entry name" value="IMMUNOGLOBULIN HEAVY CHAIN"/>
    <property type="match status" value="1"/>
</dbReference>
<keyword evidence="4" id="KW-1133">Transmembrane helix</keyword>
<dbReference type="InParanoid" id="A0A669ETW1"/>
<dbReference type="InterPro" id="IPR036179">
    <property type="entry name" value="Ig-like_dom_sf"/>
</dbReference>
<keyword evidence="4" id="KW-0472">Membrane</keyword>
<dbReference type="Gene3D" id="2.60.40.10">
    <property type="entry name" value="Immunoglobulins"/>
    <property type="match status" value="1"/>
</dbReference>
<dbReference type="OMA" id="RWEPRHK"/>
<dbReference type="GO" id="GO:0002250">
    <property type="term" value="P:adaptive immune response"/>
    <property type="evidence" value="ECO:0007669"/>
    <property type="project" value="UniProtKB-KW"/>
</dbReference>
<keyword evidence="7" id="KW-1185">Reference proteome</keyword>